<feature type="domain" description="Glycosyltransferase 2-like" evidence="1">
    <location>
        <begin position="5"/>
        <end position="140"/>
    </location>
</feature>
<sequence length="567" mass="62449">MPDISVIVRFRNEAKYLDAVLRAVTAQQCVYSVEVVAADNASTDGSRELALNYANKVIDISDYRPGIALNRSIEICSGALVVVLSAHAVPANANWLDALVRHLRNSGVLGVYGSQIYPSTARFLDKRDLDIFSDAHPRSEFADSDFWNANSAFRRTSWEARPFDETVIELEDHYWTKQALPSAGRWVRFEPSASVYHYGHEERNDRTFVTPSSASPLKLIDQVIADLRAPDATWPTVMAAGMHLGSLDDIPEVAGAIPVIGDTLLEHDDFDVRWRMAAALGRIGGEATVPFVIAGLRDRSFYPRDECAWSLGRIGAPAVAELLRATTGMDERTLPFAGLALGVSGLPDAQAHAIDILARCVGFNDNEVVRDAVYFLGEVGHVGARVELWRPVVDQLSAADHRLAGAAAWCCGKFARQADSPLGATELVDVARSHPFDSVRAEAVTAIGRFALHSRSERWIAELERVLATDCAGNVRYSAMQALRLSAKRGWSDAGAAAARHHADDDFGVLFEQRLASTPRPTSPAPSRPFQEECHARSRHRWSWVHRVQPGGRVAPRRPRRRDRRLA</sequence>
<dbReference type="SMART" id="SM00567">
    <property type="entry name" value="EZ_HEAT"/>
    <property type="match status" value="3"/>
</dbReference>
<evidence type="ECO:0000313" key="2">
    <source>
        <dbReference type="EMBL" id="TCO45858.1"/>
    </source>
</evidence>
<keyword evidence="3" id="KW-1185">Reference proteome</keyword>
<evidence type="ECO:0000313" key="3">
    <source>
        <dbReference type="Proteomes" id="UP000295680"/>
    </source>
</evidence>
<proteinExistence type="predicted"/>
<dbReference type="InterPro" id="IPR029044">
    <property type="entry name" value="Nucleotide-diphossugar_trans"/>
</dbReference>
<dbReference type="InterPro" id="IPR016024">
    <property type="entry name" value="ARM-type_fold"/>
</dbReference>
<keyword evidence="2" id="KW-0808">Transferase</keyword>
<dbReference type="Pfam" id="PF13646">
    <property type="entry name" value="HEAT_2"/>
    <property type="match status" value="1"/>
</dbReference>
<dbReference type="PANTHER" id="PTHR43685:SF2">
    <property type="entry name" value="GLYCOSYLTRANSFERASE 2-LIKE DOMAIN-CONTAINING PROTEIN"/>
    <property type="match status" value="1"/>
</dbReference>
<comment type="caution">
    <text evidence="2">The sequence shown here is derived from an EMBL/GenBank/DDBJ whole genome shotgun (WGS) entry which is preliminary data.</text>
</comment>
<dbReference type="GO" id="GO:0016740">
    <property type="term" value="F:transferase activity"/>
    <property type="evidence" value="ECO:0007669"/>
    <property type="project" value="UniProtKB-KW"/>
</dbReference>
<dbReference type="InterPro" id="IPR050834">
    <property type="entry name" value="Glycosyltransf_2"/>
</dbReference>
<dbReference type="SUPFAM" id="SSF48371">
    <property type="entry name" value="ARM repeat"/>
    <property type="match status" value="1"/>
</dbReference>
<dbReference type="Gene3D" id="3.90.550.10">
    <property type="entry name" value="Spore Coat Polysaccharide Biosynthesis Protein SpsA, Chain A"/>
    <property type="match status" value="1"/>
</dbReference>
<dbReference type="Gene3D" id="1.25.10.10">
    <property type="entry name" value="Leucine-rich Repeat Variant"/>
    <property type="match status" value="2"/>
</dbReference>
<dbReference type="RefSeq" id="WP_132126059.1">
    <property type="nucleotide sequence ID" value="NZ_SLWS01000020.1"/>
</dbReference>
<dbReference type="PANTHER" id="PTHR43685">
    <property type="entry name" value="GLYCOSYLTRANSFERASE"/>
    <property type="match status" value="1"/>
</dbReference>
<dbReference type="InterPro" id="IPR004155">
    <property type="entry name" value="PBS_lyase_HEAT"/>
</dbReference>
<gene>
    <name evidence="2" type="ORF">EV192_12044</name>
</gene>
<name>A0A4R2IPE8_9PSEU</name>
<organism evidence="2 3">
    <name type="scientific">Actinocrispum wychmicini</name>
    <dbReference type="NCBI Taxonomy" id="1213861"/>
    <lineage>
        <taxon>Bacteria</taxon>
        <taxon>Bacillati</taxon>
        <taxon>Actinomycetota</taxon>
        <taxon>Actinomycetes</taxon>
        <taxon>Pseudonocardiales</taxon>
        <taxon>Pseudonocardiaceae</taxon>
        <taxon>Actinocrispum</taxon>
    </lineage>
</organism>
<dbReference type="Pfam" id="PF00535">
    <property type="entry name" value="Glycos_transf_2"/>
    <property type="match status" value="1"/>
</dbReference>
<dbReference type="Proteomes" id="UP000295680">
    <property type="component" value="Unassembled WGS sequence"/>
</dbReference>
<dbReference type="EMBL" id="SLWS01000020">
    <property type="protein sequence ID" value="TCO45858.1"/>
    <property type="molecule type" value="Genomic_DNA"/>
</dbReference>
<dbReference type="InterPro" id="IPR001173">
    <property type="entry name" value="Glyco_trans_2-like"/>
</dbReference>
<dbReference type="AlphaFoldDB" id="A0A4R2IPE8"/>
<reference evidence="2 3" key="1">
    <citation type="submission" date="2019-03" db="EMBL/GenBank/DDBJ databases">
        <title>Genomic Encyclopedia of Type Strains, Phase IV (KMG-IV): sequencing the most valuable type-strain genomes for metagenomic binning, comparative biology and taxonomic classification.</title>
        <authorList>
            <person name="Goeker M."/>
        </authorList>
    </citation>
    <scope>NUCLEOTIDE SEQUENCE [LARGE SCALE GENOMIC DNA]</scope>
    <source>
        <strain evidence="2 3">DSM 45934</strain>
    </source>
</reference>
<dbReference type="InterPro" id="IPR011989">
    <property type="entry name" value="ARM-like"/>
</dbReference>
<evidence type="ECO:0000259" key="1">
    <source>
        <dbReference type="Pfam" id="PF00535"/>
    </source>
</evidence>
<dbReference type="OrthoDB" id="3672893at2"/>
<protein>
    <submittedName>
        <fullName evidence="2">Glycosyltransferase involved in cell wall biosynthesis</fullName>
    </submittedName>
</protein>
<accession>A0A4R2IPE8</accession>
<dbReference type="SUPFAM" id="SSF53448">
    <property type="entry name" value="Nucleotide-diphospho-sugar transferases"/>
    <property type="match status" value="1"/>
</dbReference>